<feature type="coiled-coil region" evidence="1">
    <location>
        <begin position="589"/>
        <end position="623"/>
    </location>
</feature>
<feature type="compositionally biased region" description="Basic and acidic residues" evidence="2">
    <location>
        <begin position="697"/>
        <end position="707"/>
    </location>
</feature>
<evidence type="ECO:0000313" key="4">
    <source>
        <dbReference type="Proteomes" id="UP000288805"/>
    </source>
</evidence>
<accession>A0A438IFD9</accession>
<comment type="caution">
    <text evidence="3">The sequence shown here is derived from an EMBL/GenBank/DDBJ whole genome shotgun (WGS) entry which is preliminary data.</text>
</comment>
<protein>
    <submittedName>
        <fullName evidence="3">Uncharacterized protein</fullName>
    </submittedName>
</protein>
<reference evidence="3 4" key="1">
    <citation type="journal article" date="2018" name="PLoS Genet.">
        <title>Population sequencing reveals clonal diversity and ancestral inbreeding in the grapevine cultivar Chardonnay.</title>
        <authorList>
            <person name="Roach M.J."/>
            <person name="Johnson D.L."/>
            <person name="Bohlmann J."/>
            <person name="van Vuuren H.J."/>
            <person name="Jones S.J."/>
            <person name="Pretorius I.S."/>
            <person name="Schmidt S.A."/>
            <person name="Borneman A.R."/>
        </authorList>
    </citation>
    <scope>NUCLEOTIDE SEQUENCE [LARGE SCALE GENOMIC DNA]</scope>
    <source>
        <strain evidence="4">cv. Chardonnay</strain>
        <tissue evidence="3">Leaf</tissue>
    </source>
</reference>
<feature type="region of interest" description="Disordered" evidence="2">
    <location>
        <begin position="686"/>
        <end position="707"/>
    </location>
</feature>
<sequence>MSANKEATSSSSSGDAHAEKYVDKLSVKEFRERFCIPNGVFVELVNGEVVTTEKSEDNAIFFTKEQFNAGLRFPLPSLVKEFLHFTQIPPAYIHPNMVRVLMGCSILSMLFNLDLSLLEVLFIYSIKKAKNDIFSFVACLPSLQLVTSLPDSTKGAAKEHVLVKGLWAGLAVHPDRPFASNQSLKVPGQDKRGKLVEWVEKASFDRLNRLFEIAAVELSCETLLSAQNLRSVTQEPQPYVLNILPRRLPKEVVAGEHLVLKDLPFYMAMRKADVRSRKAHLNKREKKRQEGLLRKAPGDKRPVSSSPVGAPTKNKKKKVLSKGKEVKLATPPKEFVIPHSTFVKEITIREPKHPVLPSISSGSGHLADLNHSGPSMLMAGRLALLAEETTSINQPDSPHPDADAAGASCAATLPPSAPPTEEMGAESQGLPPCKPSPLVLVPVKGPATRRSRPARDLKSGLIGRLQDRFLETIEVSCSSVQEDHREGSETEMAEENPATPVLVPDEGSLGETQPAENDGAPDLEEESLSNASTGGSPVDDAACISASSFNYAELEKKLKWIPSGSDVAMPSAKMFEAVEMTADYTKAFVSQRKNNEEKLRLRLEQAEASLSATREDNEALQVRQLRTEVSIEKKQRGDLQLRLSAQKEELEGEFAVEREELEADYQKQVDEMYFFGYRCCMKKHGIKRDVPSIPPGEEEKLRSKPAQ</sequence>
<feature type="region of interest" description="Disordered" evidence="2">
    <location>
        <begin position="391"/>
        <end position="437"/>
    </location>
</feature>
<proteinExistence type="predicted"/>
<dbReference type="Proteomes" id="UP000288805">
    <property type="component" value="Unassembled WGS sequence"/>
</dbReference>
<name>A0A438IFD9_VITVI</name>
<keyword evidence="1" id="KW-0175">Coiled coil</keyword>
<dbReference type="EMBL" id="QGNW01000114">
    <property type="protein sequence ID" value="RVW95434.1"/>
    <property type="molecule type" value="Genomic_DNA"/>
</dbReference>
<gene>
    <name evidence="3" type="ORF">CK203_028712</name>
</gene>
<evidence type="ECO:0000256" key="1">
    <source>
        <dbReference type="SAM" id="Coils"/>
    </source>
</evidence>
<feature type="region of interest" description="Disordered" evidence="2">
    <location>
        <begin position="276"/>
        <end position="325"/>
    </location>
</feature>
<feature type="compositionally biased region" description="Basic residues" evidence="2">
    <location>
        <begin position="277"/>
        <end position="286"/>
    </location>
</feature>
<evidence type="ECO:0000256" key="2">
    <source>
        <dbReference type="SAM" id="MobiDB-lite"/>
    </source>
</evidence>
<organism evidence="3 4">
    <name type="scientific">Vitis vinifera</name>
    <name type="common">Grape</name>
    <dbReference type="NCBI Taxonomy" id="29760"/>
    <lineage>
        <taxon>Eukaryota</taxon>
        <taxon>Viridiplantae</taxon>
        <taxon>Streptophyta</taxon>
        <taxon>Embryophyta</taxon>
        <taxon>Tracheophyta</taxon>
        <taxon>Spermatophyta</taxon>
        <taxon>Magnoliopsida</taxon>
        <taxon>eudicotyledons</taxon>
        <taxon>Gunneridae</taxon>
        <taxon>Pentapetalae</taxon>
        <taxon>rosids</taxon>
        <taxon>Vitales</taxon>
        <taxon>Vitaceae</taxon>
        <taxon>Viteae</taxon>
        <taxon>Vitis</taxon>
    </lineage>
</organism>
<feature type="compositionally biased region" description="Basic and acidic residues" evidence="2">
    <location>
        <begin position="287"/>
        <end position="302"/>
    </location>
</feature>
<evidence type="ECO:0000313" key="3">
    <source>
        <dbReference type="EMBL" id="RVW95434.1"/>
    </source>
</evidence>
<dbReference type="AlphaFoldDB" id="A0A438IFD9"/>
<feature type="region of interest" description="Disordered" evidence="2">
    <location>
        <begin position="480"/>
        <end position="537"/>
    </location>
</feature>